<evidence type="ECO:0000313" key="3">
    <source>
        <dbReference type="Proteomes" id="UP001159659"/>
    </source>
</evidence>
<feature type="region of interest" description="Disordered" evidence="1">
    <location>
        <begin position="118"/>
        <end position="182"/>
    </location>
</feature>
<dbReference type="EMBL" id="CANTFK010000277">
    <property type="protein sequence ID" value="CAI5711944.1"/>
    <property type="molecule type" value="Genomic_DNA"/>
</dbReference>
<feature type="region of interest" description="Disordered" evidence="1">
    <location>
        <begin position="42"/>
        <end position="105"/>
    </location>
</feature>
<comment type="caution">
    <text evidence="2">The sequence shown here is derived from an EMBL/GenBank/DDBJ whole genome shotgun (WGS) entry which is preliminary data.</text>
</comment>
<feature type="region of interest" description="Disordered" evidence="1">
    <location>
        <begin position="1"/>
        <end position="24"/>
    </location>
</feature>
<evidence type="ECO:0000313" key="2">
    <source>
        <dbReference type="EMBL" id="CAI5711944.1"/>
    </source>
</evidence>
<proteinExistence type="predicted"/>
<reference evidence="2" key="1">
    <citation type="submission" date="2022-12" db="EMBL/GenBank/DDBJ databases">
        <authorList>
            <person name="Webb A."/>
        </authorList>
    </citation>
    <scope>NUCLEOTIDE SEQUENCE</scope>
    <source>
        <strain evidence="2">Pf2</strain>
    </source>
</reference>
<name>A0AAV0T3X5_9STRA</name>
<dbReference type="Proteomes" id="UP001159659">
    <property type="component" value="Unassembled WGS sequence"/>
</dbReference>
<evidence type="ECO:0000256" key="1">
    <source>
        <dbReference type="SAM" id="MobiDB-lite"/>
    </source>
</evidence>
<feature type="compositionally biased region" description="Basic and acidic residues" evidence="1">
    <location>
        <begin position="118"/>
        <end position="167"/>
    </location>
</feature>
<protein>
    <submittedName>
        <fullName evidence="2">Uncharacterized protein</fullName>
    </submittedName>
</protein>
<accession>A0AAV0T3X5</accession>
<feature type="compositionally biased region" description="Basic and acidic residues" evidence="1">
    <location>
        <begin position="42"/>
        <end position="55"/>
    </location>
</feature>
<dbReference type="AlphaFoldDB" id="A0AAV0T3X5"/>
<gene>
    <name evidence="2" type="ORF">PFR002_LOCUS2471</name>
</gene>
<sequence>MDLHGLNGNDGTGAPATVVDGQTPALDPSVVSEVVDAVVFAKENEKNKTENEITRATDPLLDDVSTPLLATKDDNSVGTNDSEDKEQPIDEATLETTSEASNLVGVETNDAGLMAANEEKSDDHGSDDHGSDDRGSDDHGSDDHGSDGHGSDGHGSDGHGSDGHGSDGHGSNGHGTDGHGSDDLGVMVMGVMVMGVMTMKRRTIELVENMEK</sequence>
<organism evidence="2 3">
    <name type="scientific">Peronospora farinosa</name>
    <dbReference type="NCBI Taxonomy" id="134698"/>
    <lineage>
        <taxon>Eukaryota</taxon>
        <taxon>Sar</taxon>
        <taxon>Stramenopiles</taxon>
        <taxon>Oomycota</taxon>
        <taxon>Peronosporomycetes</taxon>
        <taxon>Peronosporales</taxon>
        <taxon>Peronosporaceae</taxon>
        <taxon>Peronospora</taxon>
    </lineage>
</organism>